<dbReference type="InterPro" id="IPR001173">
    <property type="entry name" value="Glyco_trans_2-like"/>
</dbReference>
<protein>
    <recommendedName>
        <fullName evidence="1">Glycosyltransferase 2-like domain-containing protein</fullName>
    </recommendedName>
</protein>
<dbReference type="Proteomes" id="UP000515317">
    <property type="component" value="Chromosome"/>
</dbReference>
<organism evidence="2 3">
    <name type="scientific">Terrihabitans soli</name>
    <dbReference type="NCBI Taxonomy" id="708113"/>
    <lineage>
        <taxon>Bacteria</taxon>
        <taxon>Pseudomonadati</taxon>
        <taxon>Pseudomonadota</taxon>
        <taxon>Alphaproteobacteria</taxon>
        <taxon>Hyphomicrobiales</taxon>
        <taxon>Terrihabitans</taxon>
    </lineage>
</organism>
<dbReference type="CDD" id="cd00761">
    <property type="entry name" value="Glyco_tranf_GTA_type"/>
    <property type="match status" value="1"/>
</dbReference>
<gene>
    <name evidence="2" type="ORF">IZ6_30980</name>
</gene>
<dbReference type="GO" id="GO:0016758">
    <property type="term" value="F:hexosyltransferase activity"/>
    <property type="evidence" value="ECO:0007669"/>
    <property type="project" value="UniProtKB-ARBA"/>
</dbReference>
<dbReference type="Pfam" id="PF00535">
    <property type="entry name" value="Glycos_transf_2"/>
    <property type="match status" value="1"/>
</dbReference>
<dbReference type="RefSeq" id="WP_222875936.1">
    <property type="nucleotide sequence ID" value="NZ_AP023361.1"/>
</dbReference>
<dbReference type="KEGG" id="tso:IZ6_30980"/>
<keyword evidence="3" id="KW-1185">Reference proteome</keyword>
<name>A0A6S6QLZ6_9HYPH</name>
<dbReference type="PANTHER" id="PTHR22916">
    <property type="entry name" value="GLYCOSYLTRANSFERASE"/>
    <property type="match status" value="1"/>
</dbReference>
<dbReference type="SUPFAM" id="SSF53756">
    <property type="entry name" value="UDP-Glycosyltransferase/glycogen phosphorylase"/>
    <property type="match status" value="1"/>
</dbReference>
<dbReference type="InterPro" id="IPR029044">
    <property type="entry name" value="Nucleotide-diphossugar_trans"/>
</dbReference>
<accession>A0A6S6QLZ6</accession>
<evidence type="ECO:0000313" key="2">
    <source>
        <dbReference type="EMBL" id="BCJ92363.1"/>
    </source>
</evidence>
<reference evidence="2 3" key="1">
    <citation type="submission" date="2020-08" db="EMBL/GenBank/DDBJ databases">
        <title>Genome sequence of Rhizobiales bacterium strain IZ6.</title>
        <authorList>
            <person name="Nakai R."/>
            <person name="Naganuma T."/>
        </authorList>
    </citation>
    <scope>NUCLEOTIDE SEQUENCE [LARGE SCALE GENOMIC DNA]</scope>
    <source>
        <strain evidence="2 3">IZ6</strain>
    </source>
</reference>
<dbReference type="EMBL" id="AP023361">
    <property type="protein sequence ID" value="BCJ92363.1"/>
    <property type="molecule type" value="Genomic_DNA"/>
</dbReference>
<evidence type="ECO:0000259" key="1">
    <source>
        <dbReference type="Pfam" id="PF00535"/>
    </source>
</evidence>
<dbReference type="PANTHER" id="PTHR22916:SF3">
    <property type="entry name" value="UDP-GLCNAC:BETAGAL BETA-1,3-N-ACETYLGLUCOSAMINYLTRANSFERASE-LIKE PROTEIN 1"/>
    <property type="match status" value="1"/>
</dbReference>
<feature type="domain" description="Glycosyltransferase 2-like" evidence="1">
    <location>
        <begin position="6"/>
        <end position="138"/>
    </location>
</feature>
<evidence type="ECO:0000313" key="3">
    <source>
        <dbReference type="Proteomes" id="UP000515317"/>
    </source>
</evidence>
<dbReference type="AlphaFoldDB" id="A0A6S6QLZ6"/>
<sequence>MLDLQILIPVYNKGKYIEDALTSVLGQETTYTYEIIICDDASTDDSQTIIDQFCQRYPQKIRSYPNASNAGCLGNSIRCYEKAGARYVTVLDPDDYWTDPHHIQAALDFLDGHADYTVFMSNTLLEENGKQRPYHSGMSRTFGFDHLSGAVAGHTSATFYRNCGAFAENIDVLRSKVGTPQEKIYEGESFRSLLHLARGKGYFDPTIRSVYRVLDTGIWMSLSVSEQHYLNSEFYAEMLQFFDGRGATYFLEMAEKSSGAAAPFVEDLPPAAQVKFWETYLSVVAARNKTTGAESPTFAFLLPSRTVGGYEFLFTRLARALADDLHFQVFFIDYKDGVCRRMLSGSGVKMIEQGSELKLLQGGLLVFPATLGFELPVITGRNVRLLSWFAHPKSFEWLCYRTSKTGEAAKQHIEWLHAFRSLIFMDWSCWKAAERVLNATFTRNFVPVYATQKAISRTGGFHEPGYVNIAWLGRLDDDKFGAINPLIENLANLRDSVRVRLHVIGDGNMRSRLEDACARLSVEAIFYGTIIGEELDRYLVSNADIVFAMGISSLEVANLKIPTVLTFLSEGAANFDSYLWLFDSPQFSLGMYLDELAAADNLPVHQLSEIISQLKVPNAISNLGQKCFEHAASKHSEASVLGRLINAGSSAGALHGASPPSLFKRSMRRALRALRLAKG</sequence>
<dbReference type="Gene3D" id="3.40.50.2000">
    <property type="entry name" value="Glycogen Phosphorylase B"/>
    <property type="match status" value="1"/>
</dbReference>
<dbReference type="SUPFAM" id="SSF53448">
    <property type="entry name" value="Nucleotide-diphospho-sugar transferases"/>
    <property type="match status" value="1"/>
</dbReference>
<dbReference type="Gene3D" id="3.90.550.10">
    <property type="entry name" value="Spore Coat Polysaccharide Biosynthesis Protein SpsA, Chain A"/>
    <property type="match status" value="1"/>
</dbReference>
<proteinExistence type="predicted"/>